<protein>
    <submittedName>
        <fullName evidence="3">Flavodoxin family protein</fullName>
    </submittedName>
</protein>
<proteinExistence type="predicted"/>
<evidence type="ECO:0000313" key="4">
    <source>
        <dbReference type="Proteomes" id="UP000824073"/>
    </source>
</evidence>
<evidence type="ECO:0000256" key="2">
    <source>
        <dbReference type="ARBA" id="ARBA00022643"/>
    </source>
</evidence>
<dbReference type="Gene3D" id="3.40.50.360">
    <property type="match status" value="1"/>
</dbReference>
<dbReference type="InterPro" id="IPR051796">
    <property type="entry name" value="ISF_SsuE-like"/>
</dbReference>
<dbReference type="AlphaFoldDB" id="A0A9D1IWJ6"/>
<dbReference type="PANTHER" id="PTHR43278:SF2">
    <property type="entry name" value="IRON-SULFUR FLAVOPROTEIN"/>
    <property type="match status" value="1"/>
</dbReference>
<gene>
    <name evidence="3" type="ORF">IAB67_03395</name>
</gene>
<name>A0A9D1IWJ6_9CLOT</name>
<accession>A0A9D1IWJ6</accession>
<dbReference type="SUPFAM" id="SSF52218">
    <property type="entry name" value="Flavoproteins"/>
    <property type="match status" value="1"/>
</dbReference>
<reference evidence="3" key="1">
    <citation type="submission" date="2020-10" db="EMBL/GenBank/DDBJ databases">
        <authorList>
            <person name="Gilroy R."/>
        </authorList>
    </citation>
    <scope>NUCLEOTIDE SEQUENCE</scope>
    <source>
        <strain evidence="3">CHK191-8634</strain>
    </source>
</reference>
<keyword evidence="1" id="KW-0285">Flavoprotein</keyword>
<evidence type="ECO:0000313" key="3">
    <source>
        <dbReference type="EMBL" id="HIU43324.1"/>
    </source>
</evidence>
<keyword evidence="2" id="KW-0288">FMN</keyword>
<sequence>MELLMTDRSIPELFTETEERRCIDLTEHSIKGCIGCFGCWVRTPGRCVLRDDAVNIYPLIARASRVLYVTRLCYGSYDVPMKTMLERAIPIQKAFIRLYQGETHHFQRAVQEKDAVIVAYGARSQEEQRVFERLVERNSRNMLFKTWRVRFADEADVDAAVREEVCAWDA</sequence>
<dbReference type="InterPro" id="IPR029039">
    <property type="entry name" value="Flavoprotein-like_sf"/>
</dbReference>
<comment type="caution">
    <text evidence="3">The sequence shown here is derived from an EMBL/GenBank/DDBJ whole genome shotgun (WGS) entry which is preliminary data.</text>
</comment>
<dbReference type="Proteomes" id="UP000824073">
    <property type="component" value="Unassembled WGS sequence"/>
</dbReference>
<evidence type="ECO:0000256" key="1">
    <source>
        <dbReference type="ARBA" id="ARBA00022630"/>
    </source>
</evidence>
<reference evidence="3" key="2">
    <citation type="journal article" date="2021" name="PeerJ">
        <title>Extensive microbial diversity within the chicken gut microbiome revealed by metagenomics and culture.</title>
        <authorList>
            <person name="Gilroy R."/>
            <person name="Ravi A."/>
            <person name="Getino M."/>
            <person name="Pursley I."/>
            <person name="Horton D.L."/>
            <person name="Alikhan N.F."/>
            <person name="Baker D."/>
            <person name="Gharbi K."/>
            <person name="Hall N."/>
            <person name="Watson M."/>
            <person name="Adriaenssens E.M."/>
            <person name="Foster-Nyarko E."/>
            <person name="Jarju S."/>
            <person name="Secka A."/>
            <person name="Antonio M."/>
            <person name="Oren A."/>
            <person name="Chaudhuri R.R."/>
            <person name="La Ragione R."/>
            <person name="Hildebrand F."/>
            <person name="Pallen M.J."/>
        </authorList>
    </citation>
    <scope>NUCLEOTIDE SEQUENCE</scope>
    <source>
        <strain evidence="3">CHK191-8634</strain>
    </source>
</reference>
<organism evidence="3 4">
    <name type="scientific">Candidatus Ventrousia excrementavium</name>
    <dbReference type="NCBI Taxonomy" id="2840961"/>
    <lineage>
        <taxon>Bacteria</taxon>
        <taxon>Bacillati</taxon>
        <taxon>Bacillota</taxon>
        <taxon>Clostridia</taxon>
        <taxon>Eubacteriales</taxon>
        <taxon>Clostridiaceae</taxon>
        <taxon>Clostridiaceae incertae sedis</taxon>
        <taxon>Candidatus Ventrousia</taxon>
    </lineage>
</organism>
<dbReference type="PANTHER" id="PTHR43278">
    <property type="entry name" value="NAD(P)H-DEPENDENT FMN-CONTAINING OXIDOREDUCTASE YWQN-RELATED"/>
    <property type="match status" value="1"/>
</dbReference>
<dbReference type="EMBL" id="DVMR01000033">
    <property type="protein sequence ID" value="HIU43324.1"/>
    <property type="molecule type" value="Genomic_DNA"/>
</dbReference>